<feature type="domain" description="HMG box" evidence="5">
    <location>
        <begin position="82"/>
        <end position="151"/>
    </location>
</feature>
<evidence type="ECO:0000256" key="4">
    <source>
        <dbReference type="SAM" id="MobiDB-lite"/>
    </source>
</evidence>
<feature type="DNA-binding region" description="HMG box" evidence="3">
    <location>
        <begin position="82"/>
        <end position="151"/>
    </location>
</feature>
<evidence type="ECO:0000256" key="2">
    <source>
        <dbReference type="ARBA" id="ARBA00023163"/>
    </source>
</evidence>
<dbReference type="InterPro" id="IPR036910">
    <property type="entry name" value="HMG_box_dom_sf"/>
</dbReference>
<dbReference type="SUPFAM" id="SSF47095">
    <property type="entry name" value="HMG-box"/>
    <property type="match status" value="1"/>
</dbReference>
<dbReference type="GO" id="GO:0005634">
    <property type="term" value="C:nucleus"/>
    <property type="evidence" value="ECO:0007669"/>
    <property type="project" value="UniProtKB-UniRule"/>
</dbReference>
<feature type="compositionally biased region" description="Low complexity" evidence="4">
    <location>
        <begin position="242"/>
        <end position="257"/>
    </location>
</feature>
<protein>
    <recommendedName>
        <fullName evidence="5">HMG box domain-containing protein</fullName>
    </recommendedName>
</protein>
<dbReference type="PROSITE" id="PS50118">
    <property type="entry name" value="HMG_BOX_2"/>
    <property type="match status" value="1"/>
</dbReference>
<keyword evidence="2" id="KW-0804">Transcription</keyword>
<keyword evidence="3" id="KW-0539">Nucleus</keyword>
<evidence type="ECO:0000313" key="7">
    <source>
        <dbReference type="Proteomes" id="UP000813824"/>
    </source>
</evidence>
<feature type="region of interest" description="Disordered" evidence="4">
    <location>
        <begin position="1"/>
        <end position="85"/>
    </location>
</feature>
<organism evidence="6 7">
    <name type="scientific">Cristinia sonorae</name>
    <dbReference type="NCBI Taxonomy" id="1940300"/>
    <lineage>
        <taxon>Eukaryota</taxon>
        <taxon>Fungi</taxon>
        <taxon>Dikarya</taxon>
        <taxon>Basidiomycota</taxon>
        <taxon>Agaricomycotina</taxon>
        <taxon>Agaricomycetes</taxon>
        <taxon>Agaricomycetidae</taxon>
        <taxon>Agaricales</taxon>
        <taxon>Pleurotineae</taxon>
        <taxon>Stephanosporaceae</taxon>
        <taxon>Cristinia</taxon>
    </lineage>
</organism>
<accession>A0A8K0UEL8</accession>
<dbReference type="EMBL" id="JAEVFJ010000049">
    <property type="protein sequence ID" value="KAH8082797.1"/>
    <property type="molecule type" value="Genomic_DNA"/>
</dbReference>
<evidence type="ECO:0000256" key="3">
    <source>
        <dbReference type="PROSITE-ProRule" id="PRU00267"/>
    </source>
</evidence>
<dbReference type="InterPro" id="IPR009071">
    <property type="entry name" value="HMG_box_dom"/>
</dbReference>
<dbReference type="SMART" id="SM00398">
    <property type="entry name" value="HMG"/>
    <property type="match status" value="1"/>
</dbReference>
<dbReference type="Proteomes" id="UP000813824">
    <property type="component" value="Unassembled WGS sequence"/>
</dbReference>
<dbReference type="PANTHER" id="PTHR10270">
    <property type="entry name" value="SOX TRANSCRIPTION FACTOR"/>
    <property type="match status" value="1"/>
</dbReference>
<dbReference type="AlphaFoldDB" id="A0A8K0UEL8"/>
<dbReference type="GO" id="GO:0001228">
    <property type="term" value="F:DNA-binding transcription activator activity, RNA polymerase II-specific"/>
    <property type="evidence" value="ECO:0007669"/>
    <property type="project" value="TreeGrafter"/>
</dbReference>
<dbReference type="OrthoDB" id="6247875at2759"/>
<dbReference type="CDD" id="cd01389">
    <property type="entry name" value="HMG-box_ROX1-like"/>
    <property type="match status" value="1"/>
</dbReference>
<gene>
    <name evidence="6" type="ORF">BXZ70DRAFT_1080519</name>
</gene>
<dbReference type="GO" id="GO:0000122">
    <property type="term" value="P:negative regulation of transcription by RNA polymerase II"/>
    <property type="evidence" value="ECO:0007669"/>
    <property type="project" value="TreeGrafter"/>
</dbReference>
<dbReference type="GO" id="GO:0000978">
    <property type="term" value="F:RNA polymerase II cis-regulatory region sequence-specific DNA binding"/>
    <property type="evidence" value="ECO:0007669"/>
    <property type="project" value="TreeGrafter"/>
</dbReference>
<keyword evidence="1 3" id="KW-0238">DNA-binding</keyword>
<feature type="region of interest" description="Disordered" evidence="4">
    <location>
        <begin position="224"/>
        <end position="290"/>
    </location>
</feature>
<dbReference type="InterPro" id="IPR050140">
    <property type="entry name" value="SRY-related_HMG-box_TF-like"/>
</dbReference>
<evidence type="ECO:0000259" key="5">
    <source>
        <dbReference type="PROSITE" id="PS50118"/>
    </source>
</evidence>
<dbReference type="Pfam" id="PF00505">
    <property type="entry name" value="HMG_box"/>
    <property type="match status" value="1"/>
</dbReference>
<keyword evidence="7" id="KW-1185">Reference proteome</keyword>
<feature type="compositionally biased region" description="Low complexity" evidence="4">
    <location>
        <begin position="271"/>
        <end position="290"/>
    </location>
</feature>
<name>A0A8K0UEL8_9AGAR</name>
<dbReference type="GO" id="GO:0030154">
    <property type="term" value="P:cell differentiation"/>
    <property type="evidence" value="ECO:0007669"/>
    <property type="project" value="TreeGrafter"/>
</dbReference>
<evidence type="ECO:0000313" key="6">
    <source>
        <dbReference type="EMBL" id="KAH8082797.1"/>
    </source>
</evidence>
<proteinExistence type="predicted"/>
<reference evidence="6" key="1">
    <citation type="journal article" date="2021" name="New Phytol.">
        <title>Evolutionary innovations through gain and loss of genes in the ectomycorrhizal Boletales.</title>
        <authorList>
            <person name="Wu G."/>
            <person name="Miyauchi S."/>
            <person name="Morin E."/>
            <person name="Kuo A."/>
            <person name="Drula E."/>
            <person name="Varga T."/>
            <person name="Kohler A."/>
            <person name="Feng B."/>
            <person name="Cao Y."/>
            <person name="Lipzen A."/>
            <person name="Daum C."/>
            <person name="Hundley H."/>
            <person name="Pangilinan J."/>
            <person name="Johnson J."/>
            <person name="Barry K."/>
            <person name="LaButti K."/>
            <person name="Ng V."/>
            <person name="Ahrendt S."/>
            <person name="Min B."/>
            <person name="Choi I.G."/>
            <person name="Park H."/>
            <person name="Plett J.M."/>
            <person name="Magnuson J."/>
            <person name="Spatafora J.W."/>
            <person name="Nagy L.G."/>
            <person name="Henrissat B."/>
            <person name="Grigoriev I.V."/>
            <person name="Yang Z.L."/>
            <person name="Xu J."/>
            <person name="Martin F.M."/>
        </authorList>
    </citation>
    <scope>NUCLEOTIDE SEQUENCE</scope>
    <source>
        <strain evidence="6">KKN 215</strain>
    </source>
</reference>
<dbReference type="PANTHER" id="PTHR10270:SF161">
    <property type="entry name" value="SEX-DETERMINING REGION Y PROTEIN"/>
    <property type="match status" value="1"/>
</dbReference>
<evidence type="ECO:0000256" key="1">
    <source>
        <dbReference type="ARBA" id="ARBA00023125"/>
    </source>
</evidence>
<comment type="caution">
    <text evidence="6">The sequence shown here is derived from an EMBL/GenBank/DDBJ whole genome shotgun (WGS) entry which is preliminary data.</text>
</comment>
<dbReference type="Gene3D" id="1.10.30.10">
    <property type="entry name" value="High mobility group box domain"/>
    <property type="match status" value="1"/>
</dbReference>
<sequence length="472" mass="51955">MPADRTRGSKRNVAEGADLSWSIQIDAPKQPSIAFAPNVTPGTFNDPPSPIDLPESTLFPLGASGASGKRNGHSKKKPENHIPRPPNAFILFRSSFIKGQVVSSDVETNHSTLSKIVGLTWAKLSHEERQKWHTMAKMAQEEHKRKYPEYAFRPLHSKGKAENKRKVREVGPKDMKRCARIAELLVEGKKGEELSEAIAEFDKHHVPQIITRFEAPITARAYRRSSSAPVPDTEHSKPAFLPSSSSPRTSVPRAVSSEPASPLSEAYTDCQSPVSSQGDSDSQSDYYYESSSPISVSPSYTLPSLNPSFETFTFSSSVAVPLDSCDPYTTNNHSQESLFDGYSEHSSAPCKPHNEMYEPSPLSMDNAQYSDFSSPYSSMPGTPQTYSSSSVHLMGAAEVPVMQAGDSFPPHFDFFNMNYPCGFQPMADPFIAQEYSTTSKPDFSQFYERSDLASYHGGLPPTYPPTIPAYGL</sequence>